<proteinExistence type="predicted"/>
<gene>
    <name evidence="1" type="ORF">OJ254_26525</name>
</gene>
<dbReference type="Proteomes" id="UP001164959">
    <property type="component" value="Chromosome"/>
</dbReference>
<evidence type="ECO:0000313" key="1">
    <source>
        <dbReference type="EMBL" id="UZJ33186.1"/>
    </source>
</evidence>
<protein>
    <submittedName>
        <fullName evidence="1">Uncharacterized protein</fullName>
    </submittedName>
</protein>
<dbReference type="EMBL" id="CP110636">
    <property type="protein sequence ID" value="UZJ33186.1"/>
    <property type="molecule type" value="Genomic_DNA"/>
</dbReference>
<accession>A0ABY6PH94</accession>
<evidence type="ECO:0000313" key="2">
    <source>
        <dbReference type="Proteomes" id="UP001164959"/>
    </source>
</evidence>
<name>A0ABY6PH94_9ACTN</name>
<reference evidence="1" key="1">
    <citation type="submission" date="2022-11" db="EMBL/GenBank/DDBJ databases">
        <title>Identification and genomic analyses of a novel endophytic actinobacterium Streptomyces endophytica sp. nov. with potential for biocontrol of Yam anthracnose.</title>
        <authorList>
            <person name="Huang X."/>
        </authorList>
    </citation>
    <scope>NUCLEOTIDE SEQUENCE</scope>
    <source>
        <strain evidence="1">HNM0140</strain>
    </source>
</reference>
<sequence>MGLPAWEAQLGAAVARVRAMQRGGVWRWDDGPMGNPVWMAYQGLSVLRRYALMSYRP</sequence>
<keyword evidence="2" id="KW-1185">Reference proteome</keyword>
<dbReference type="RefSeq" id="WP_265364386.1">
    <property type="nucleotide sequence ID" value="NZ_CP110636.1"/>
</dbReference>
<organism evidence="1 2">
    <name type="scientific">Streptomyces endophytica</name>
    <dbReference type="NCBI Taxonomy" id="2991496"/>
    <lineage>
        <taxon>Bacteria</taxon>
        <taxon>Bacillati</taxon>
        <taxon>Actinomycetota</taxon>
        <taxon>Actinomycetes</taxon>
        <taxon>Kitasatosporales</taxon>
        <taxon>Streptomycetaceae</taxon>
        <taxon>Streptomyces</taxon>
    </lineage>
</organism>